<reference evidence="2 3" key="1">
    <citation type="submission" date="2020-04" db="EMBL/GenBank/DDBJ databases">
        <title>Paraburkholderia sp. G-4-1-8 isolated from soil.</title>
        <authorList>
            <person name="Dahal R.H."/>
        </authorList>
    </citation>
    <scope>NUCLEOTIDE SEQUENCE [LARGE SCALE GENOMIC DNA]</scope>
    <source>
        <strain evidence="2 3">G-4-1-8</strain>
    </source>
</reference>
<keyword evidence="3" id="KW-1185">Reference proteome</keyword>
<gene>
    <name evidence="2" type="ORF">HHL14_16410</name>
</gene>
<sequence length="100" mass="9963">MTTVGVLGKLGVANATAEQPQPQAVPTVNASTMPRSLNEASRADAKTAALKLASNGDDGGDDGDDGHDGHGAKHRKHHGDDGDSGDDGHDGDGHDGDDGA</sequence>
<feature type="compositionally biased region" description="Basic and acidic residues" evidence="1">
    <location>
        <begin position="78"/>
        <end position="100"/>
    </location>
</feature>
<protein>
    <submittedName>
        <fullName evidence="2">Uncharacterized protein</fullName>
    </submittedName>
</protein>
<evidence type="ECO:0000256" key="1">
    <source>
        <dbReference type="SAM" id="MobiDB-lite"/>
    </source>
</evidence>
<evidence type="ECO:0000313" key="2">
    <source>
        <dbReference type="EMBL" id="NML32412.1"/>
    </source>
</evidence>
<comment type="caution">
    <text evidence="2">The sequence shown here is derived from an EMBL/GenBank/DDBJ whole genome shotgun (WGS) entry which is preliminary data.</text>
</comment>
<organism evidence="2 3">
    <name type="scientific">Paraburkholderia antibiotica</name>
    <dbReference type="NCBI Taxonomy" id="2728839"/>
    <lineage>
        <taxon>Bacteria</taxon>
        <taxon>Pseudomonadati</taxon>
        <taxon>Pseudomonadota</taxon>
        <taxon>Betaproteobacteria</taxon>
        <taxon>Burkholderiales</taxon>
        <taxon>Burkholderiaceae</taxon>
        <taxon>Paraburkholderia</taxon>
    </lineage>
</organism>
<dbReference type="Proteomes" id="UP000583127">
    <property type="component" value="Unassembled WGS sequence"/>
</dbReference>
<name>A0A7X9X7J6_9BURK</name>
<feature type="region of interest" description="Disordered" evidence="1">
    <location>
        <begin position="1"/>
        <end position="100"/>
    </location>
</feature>
<dbReference type="EMBL" id="JABBFZ010000009">
    <property type="protein sequence ID" value="NML32412.1"/>
    <property type="molecule type" value="Genomic_DNA"/>
</dbReference>
<dbReference type="RefSeq" id="WP_169498641.1">
    <property type="nucleotide sequence ID" value="NZ_JABBFZ010000009.1"/>
</dbReference>
<evidence type="ECO:0000313" key="3">
    <source>
        <dbReference type="Proteomes" id="UP000583127"/>
    </source>
</evidence>
<proteinExistence type="predicted"/>
<accession>A0A7X9X7J6</accession>
<dbReference type="AlphaFoldDB" id="A0A7X9X7J6"/>
<feature type="compositionally biased region" description="Polar residues" evidence="1">
    <location>
        <begin position="16"/>
        <end position="39"/>
    </location>
</feature>